<keyword evidence="1" id="KW-0175">Coiled coil</keyword>
<accession>A0A238C557</accession>
<keyword evidence="4" id="KW-1185">Reference proteome</keyword>
<gene>
    <name evidence="3" type="ORF">X798_00228</name>
</gene>
<dbReference type="AlphaFoldDB" id="A0A238C557"/>
<dbReference type="EMBL" id="KZ269977">
    <property type="protein sequence ID" value="OZC12597.1"/>
    <property type="molecule type" value="Genomic_DNA"/>
</dbReference>
<dbReference type="Proteomes" id="UP000242913">
    <property type="component" value="Unassembled WGS sequence"/>
</dbReference>
<protein>
    <recommendedName>
        <fullName evidence="5">Spectrin repeat-containing domain protein</fullName>
    </recommendedName>
</protein>
<evidence type="ECO:0000313" key="4">
    <source>
        <dbReference type="Proteomes" id="UP000242913"/>
    </source>
</evidence>
<organism evidence="3 4">
    <name type="scientific">Onchocerca flexuosa</name>
    <dbReference type="NCBI Taxonomy" id="387005"/>
    <lineage>
        <taxon>Eukaryota</taxon>
        <taxon>Metazoa</taxon>
        <taxon>Ecdysozoa</taxon>
        <taxon>Nematoda</taxon>
        <taxon>Chromadorea</taxon>
        <taxon>Rhabditida</taxon>
        <taxon>Spirurina</taxon>
        <taxon>Spiruromorpha</taxon>
        <taxon>Filarioidea</taxon>
        <taxon>Onchocercidae</taxon>
        <taxon>Onchocerca</taxon>
    </lineage>
</organism>
<feature type="region of interest" description="Disordered" evidence="2">
    <location>
        <begin position="490"/>
        <end position="511"/>
    </location>
</feature>
<dbReference type="OrthoDB" id="10057795at2759"/>
<evidence type="ECO:0000256" key="1">
    <source>
        <dbReference type="SAM" id="Coils"/>
    </source>
</evidence>
<reference evidence="3 4" key="1">
    <citation type="submission" date="2015-12" db="EMBL/GenBank/DDBJ databases">
        <title>Draft genome of the nematode, Onchocerca flexuosa.</title>
        <authorList>
            <person name="Mitreva M."/>
        </authorList>
    </citation>
    <scope>NUCLEOTIDE SEQUENCE [LARGE SCALE GENOMIC DNA]</scope>
    <source>
        <strain evidence="3">Red Deer</strain>
    </source>
</reference>
<evidence type="ECO:0008006" key="5">
    <source>
        <dbReference type="Google" id="ProtNLM"/>
    </source>
</evidence>
<proteinExistence type="predicted"/>
<evidence type="ECO:0000313" key="3">
    <source>
        <dbReference type="EMBL" id="OZC12597.1"/>
    </source>
</evidence>
<name>A0A238C557_9BILA</name>
<feature type="compositionally biased region" description="Polar residues" evidence="2">
    <location>
        <begin position="498"/>
        <end position="509"/>
    </location>
</feature>
<feature type="coiled-coil region" evidence="1">
    <location>
        <begin position="84"/>
        <end position="142"/>
    </location>
</feature>
<sequence length="683" mass="78022">MARFVEFKQPIGLEERAERLSREISDMENSIDELTGVQAENCKQALDHTKEIKRRLSVAKTHLEELTESGKMFVKEQILTPTAAQDLDNKVNKLDEKLKNLSARLLKNTEMAERMQNCIVALDALNNDMQKLDAVFESVESRLNAFVRSENIETVDADRTTLEGLLEDLNHGILEFRGGLLLSKAENVMQRLVMDSFKVDESIIEQRKRRAVRLQGDLRSWIDAVKCVSEDKTALLQQFETLHNQLKESLTDMEQLENAEALSAALDKCRSDKNVFIERYRRLLRSDPEAEIKFSAVLSEIEKRWNMMEKKCQKARSSSPSSSAPPQLRHDAINGGFRDQINLLHDLYKIANDYLDFERFPVSSVNEWSRRVQDVEEWLTDYTERLKGAIEAGRRLASSGRMELDVHDALGNLDKVVDLANQIEGSLKENKTSLLPIQTKAEALDRDISAMGDVLDKLSSRDLSESAVANATQRDLLDRKTQLDYLQRRSDDLHSYLPGTSPNQPNTTMDKIHDKVRDLEEKIDASIKKSIMMETDKPSQIIQPEEQKEPDVISTASTGGQSLMLEVQEAEDERLHAEFKKSESNSSEPLVMAMKVNVVEASESLMSLYIEMDEIEKELNQSDPLPFKDLHQKKQKFEVCDMKKTFQLFAPFQWMTLGHYACDINHYNLFPLPVRVDGLSDHA</sequence>
<evidence type="ECO:0000256" key="2">
    <source>
        <dbReference type="SAM" id="MobiDB-lite"/>
    </source>
</evidence>